<evidence type="ECO:0008006" key="15">
    <source>
        <dbReference type="Google" id="ProtNLM"/>
    </source>
</evidence>
<evidence type="ECO:0000256" key="5">
    <source>
        <dbReference type="ARBA" id="ARBA00022741"/>
    </source>
</evidence>
<dbReference type="PANTHER" id="PTHR46485:SF5">
    <property type="entry name" value="CENTER DIVIDER, ISOFORM A"/>
    <property type="match status" value="1"/>
</dbReference>
<dbReference type="GO" id="GO:0004674">
    <property type="term" value="F:protein serine/threonine kinase activity"/>
    <property type="evidence" value="ECO:0007669"/>
    <property type="project" value="UniProtKB-KW"/>
</dbReference>
<dbReference type="GO" id="GO:0005524">
    <property type="term" value="F:ATP binding"/>
    <property type="evidence" value="ECO:0007669"/>
    <property type="project" value="UniProtKB-UniRule"/>
</dbReference>
<dbReference type="Gene3D" id="1.10.510.10">
    <property type="entry name" value="Transferase(Phosphotransferase) domain 1"/>
    <property type="match status" value="1"/>
</dbReference>
<dbReference type="PROSITE" id="PS00107">
    <property type="entry name" value="PROTEIN_KINASE_ATP"/>
    <property type="match status" value="1"/>
</dbReference>
<dbReference type="Gene3D" id="3.30.60.20">
    <property type="match status" value="1"/>
</dbReference>
<dbReference type="InterPro" id="IPR050940">
    <property type="entry name" value="Actin_reg-Ser/Thr_kinase"/>
</dbReference>
<dbReference type="InterPro" id="IPR017441">
    <property type="entry name" value="Protein_kinase_ATP_BS"/>
</dbReference>
<evidence type="ECO:0000256" key="7">
    <source>
        <dbReference type="ARBA" id="ARBA00022833"/>
    </source>
</evidence>
<dbReference type="InterPro" id="IPR046349">
    <property type="entry name" value="C1-like_sf"/>
</dbReference>
<evidence type="ECO:0000256" key="3">
    <source>
        <dbReference type="ARBA" id="ARBA00022679"/>
    </source>
</evidence>
<keyword evidence="7" id="KW-0862">Zinc</keyword>
<dbReference type="PANTHER" id="PTHR46485">
    <property type="entry name" value="LIM DOMAIN KINASE 1"/>
    <property type="match status" value="1"/>
</dbReference>
<dbReference type="SMART" id="SM00220">
    <property type="entry name" value="S_TKc"/>
    <property type="match status" value="1"/>
</dbReference>
<keyword evidence="8 9" id="KW-0067">ATP-binding</keyword>
<keyword evidence="3" id="KW-0808">Transferase</keyword>
<evidence type="ECO:0000256" key="4">
    <source>
        <dbReference type="ARBA" id="ARBA00022723"/>
    </source>
</evidence>
<dbReference type="RefSeq" id="XP_070058421.1">
    <property type="nucleotide sequence ID" value="XM_070202320.1"/>
</dbReference>
<evidence type="ECO:0000256" key="2">
    <source>
        <dbReference type="ARBA" id="ARBA00022527"/>
    </source>
</evidence>
<feature type="domain" description="Protein kinase" evidence="11">
    <location>
        <begin position="11"/>
        <end position="270"/>
    </location>
</feature>
<dbReference type="InterPro" id="IPR001245">
    <property type="entry name" value="Ser-Thr/Tyr_kinase_cat_dom"/>
</dbReference>
<feature type="region of interest" description="Disordered" evidence="10">
    <location>
        <begin position="340"/>
        <end position="362"/>
    </location>
</feature>
<dbReference type="PROSITE" id="PS50081">
    <property type="entry name" value="ZF_DAG_PE_2"/>
    <property type="match status" value="1"/>
</dbReference>
<sequence length="656" mass="72758">MDFDIIPYEDIKWGQRLGAGSFGSVYKGSYLGIDIAIKEVLPSTEYDVHKYFEREWRIMRECRHPNIVLFLGLSKAPGEDGRVFIISEFVPRGNLRQYILSSHPFPWRLRLSFATDVARAVAYLHARQCIHRDLKGENLLITSNERVKVTDFGFARIASRNAEEMRRMTYCGTDGYMSPEIINGLEFDLPTDVFSLGMIFIEIISRKLVDSRTYTRKAPHFIPDSFEVERRASPGCPSTLIKLALECTKEDPLKRPIMSEVLIRLREIELEVLSRMDNTSSEHVGSIKLSHRIGKRAMPIFDGGDINNLNEDVDEKDLKDEEEEVLRKLAEINLDISGKGASSLTCSSGSNSELLQEEDRNDNEKWRTARWNDLGFTDTTSVLTFKTASSDVKGQEPLLHTSDSGSSFGSTGTRTGQGWSSFMNPIGGEPVQTASTLRAATPGPMCSSISDDSKCEEETGSTMTIKGNSNSTTCYPAENPNSIAIKSTHTSVISSIKDVSEQDHINTESNKSASISENIPSLPDLITPIKRKDQQQVNITNSPIKLTLDNHTKIIPTSSLATHRFTLVDKDNVPLINGKKALSSNFTSTFAFAFLPRSLASYPSPKKDEQGGKCAVCSKKMGARAGLQCDDCHLIVHVKCSHNAPRNCTGGDGKIH</sequence>
<feature type="domain" description="Phorbol-ester/DAG-type" evidence="12">
    <location>
        <begin position="591"/>
        <end position="648"/>
    </location>
</feature>
<dbReference type="EMBL" id="CP144519">
    <property type="protein sequence ID" value="WWC67126.1"/>
    <property type="molecule type" value="Genomic_DNA"/>
</dbReference>
<dbReference type="SUPFAM" id="SSF57889">
    <property type="entry name" value="Cysteine-rich domain"/>
    <property type="match status" value="1"/>
</dbReference>
<dbReference type="Pfam" id="PF00130">
    <property type="entry name" value="C1_1"/>
    <property type="match status" value="1"/>
</dbReference>
<dbReference type="SMART" id="SM00109">
    <property type="entry name" value="C1"/>
    <property type="match status" value="1"/>
</dbReference>
<feature type="compositionally biased region" description="Low complexity" evidence="10">
    <location>
        <begin position="401"/>
        <end position="415"/>
    </location>
</feature>
<evidence type="ECO:0000259" key="11">
    <source>
        <dbReference type="PROSITE" id="PS50011"/>
    </source>
</evidence>
<evidence type="ECO:0000256" key="8">
    <source>
        <dbReference type="ARBA" id="ARBA00022840"/>
    </source>
</evidence>
<dbReference type="CDD" id="cd13999">
    <property type="entry name" value="STKc_MAP3K-like"/>
    <property type="match status" value="1"/>
</dbReference>
<dbReference type="KEGG" id="kpin:30168662"/>
<dbReference type="CDD" id="cd00029">
    <property type="entry name" value="C1"/>
    <property type="match status" value="1"/>
</dbReference>
<keyword evidence="2" id="KW-0723">Serine/threonine-protein kinase</keyword>
<keyword evidence="5 9" id="KW-0547">Nucleotide-binding</keyword>
<dbReference type="InterPro" id="IPR011009">
    <property type="entry name" value="Kinase-like_dom_sf"/>
</dbReference>
<feature type="binding site" evidence="9">
    <location>
        <position position="38"/>
    </location>
    <ligand>
        <name>ATP</name>
        <dbReference type="ChEBI" id="CHEBI:30616"/>
    </ligand>
</feature>
<organism evidence="13 14">
    <name type="scientific">Kwoniella pini CBS 10737</name>
    <dbReference type="NCBI Taxonomy" id="1296096"/>
    <lineage>
        <taxon>Eukaryota</taxon>
        <taxon>Fungi</taxon>
        <taxon>Dikarya</taxon>
        <taxon>Basidiomycota</taxon>
        <taxon>Agaricomycotina</taxon>
        <taxon>Tremellomycetes</taxon>
        <taxon>Tremellales</taxon>
        <taxon>Cryptococcaceae</taxon>
        <taxon>Kwoniella</taxon>
    </lineage>
</organism>
<dbReference type="GeneID" id="30168662"/>
<evidence type="ECO:0000256" key="6">
    <source>
        <dbReference type="ARBA" id="ARBA00022777"/>
    </source>
</evidence>
<dbReference type="InterPro" id="IPR008271">
    <property type="entry name" value="Ser/Thr_kinase_AS"/>
</dbReference>
<reference evidence="13" key="2">
    <citation type="submission" date="2024-02" db="EMBL/GenBank/DDBJ databases">
        <title>Comparative genomics of Cryptococcus and Kwoniella reveals pathogenesis evolution and contrasting modes of karyotype evolution via chromosome fusion or intercentromeric recombination.</title>
        <authorList>
            <person name="Coelho M.A."/>
            <person name="David-Palma M."/>
            <person name="Shea T."/>
            <person name="Bowers K."/>
            <person name="McGinley-Smith S."/>
            <person name="Mohammad A.W."/>
            <person name="Gnirke A."/>
            <person name="Yurkov A.M."/>
            <person name="Nowrousian M."/>
            <person name="Sun S."/>
            <person name="Cuomo C.A."/>
            <person name="Heitman J."/>
        </authorList>
    </citation>
    <scope>NUCLEOTIDE SEQUENCE</scope>
    <source>
        <strain evidence="13">CBS 10737</strain>
    </source>
</reference>
<protein>
    <recommendedName>
        <fullName evidence="15">TKL/LISK/LISK-DD1 protein kinase</fullName>
    </recommendedName>
</protein>
<dbReference type="AlphaFoldDB" id="A0AAJ8MKT8"/>
<accession>A0AAJ8MKT8</accession>
<dbReference type="PROSITE" id="PS00108">
    <property type="entry name" value="PROTEIN_KINASE_ST"/>
    <property type="match status" value="1"/>
</dbReference>
<evidence type="ECO:0000256" key="9">
    <source>
        <dbReference type="PROSITE-ProRule" id="PRU10141"/>
    </source>
</evidence>
<dbReference type="PROSITE" id="PS50011">
    <property type="entry name" value="PROTEIN_KINASE_DOM"/>
    <property type="match status" value="1"/>
</dbReference>
<dbReference type="Proteomes" id="UP000094020">
    <property type="component" value="Chromosome 1"/>
</dbReference>
<name>A0AAJ8MKT8_9TREE</name>
<dbReference type="SUPFAM" id="SSF56112">
    <property type="entry name" value="Protein kinase-like (PK-like)"/>
    <property type="match status" value="1"/>
</dbReference>
<dbReference type="PRINTS" id="PR00109">
    <property type="entry name" value="TYRKINASE"/>
</dbReference>
<dbReference type="Gene3D" id="3.30.200.20">
    <property type="entry name" value="Phosphorylase Kinase, domain 1"/>
    <property type="match status" value="1"/>
</dbReference>
<keyword evidence="14" id="KW-1185">Reference proteome</keyword>
<dbReference type="Pfam" id="PF07714">
    <property type="entry name" value="PK_Tyr_Ser-Thr"/>
    <property type="match status" value="1"/>
</dbReference>
<dbReference type="GO" id="GO:0046872">
    <property type="term" value="F:metal ion binding"/>
    <property type="evidence" value="ECO:0007669"/>
    <property type="project" value="UniProtKB-KW"/>
</dbReference>
<evidence type="ECO:0000256" key="1">
    <source>
        <dbReference type="ARBA" id="ARBA00005843"/>
    </source>
</evidence>
<dbReference type="InterPro" id="IPR000719">
    <property type="entry name" value="Prot_kinase_dom"/>
</dbReference>
<comment type="similarity">
    <text evidence="1">Belongs to the protein kinase superfamily. TKL Ser/Thr protein kinase family.</text>
</comment>
<evidence type="ECO:0000313" key="14">
    <source>
        <dbReference type="Proteomes" id="UP000094020"/>
    </source>
</evidence>
<evidence type="ECO:0000259" key="12">
    <source>
        <dbReference type="PROSITE" id="PS50081"/>
    </source>
</evidence>
<gene>
    <name evidence="13" type="ORF">I206_101033</name>
</gene>
<keyword evidence="4" id="KW-0479">Metal-binding</keyword>
<dbReference type="InterPro" id="IPR002219">
    <property type="entry name" value="PKC_DAG/PE"/>
</dbReference>
<reference evidence="13" key="1">
    <citation type="submission" date="2013-07" db="EMBL/GenBank/DDBJ databases">
        <authorList>
            <consortium name="The Broad Institute Genome Sequencing Platform"/>
            <person name="Cuomo C."/>
            <person name="Litvintseva A."/>
            <person name="Chen Y."/>
            <person name="Heitman J."/>
            <person name="Sun S."/>
            <person name="Springer D."/>
            <person name="Dromer F."/>
            <person name="Young S.K."/>
            <person name="Zeng Q."/>
            <person name="Gargeya S."/>
            <person name="Fitzgerald M."/>
            <person name="Abouelleil A."/>
            <person name="Alvarado L."/>
            <person name="Berlin A.M."/>
            <person name="Chapman S.B."/>
            <person name="Dewar J."/>
            <person name="Goldberg J."/>
            <person name="Griggs A."/>
            <person name="Gujja S."/>
            <person name="Hansen M."/>
            <person name="Howarth C."/>
            <person name="Imamovic A."/>
            <person name="Larimer J."/>
            <person name="McCowan C."/>
            <person name="Murphy C."/>
            <person name="Pearson M."/>
            <person name="Priest M."/>
            <person name="Roberts A."/>
            <person name="Saif S."/>
            <person name="Shea T."/>
            <person name="Sykes S."/>
            <person name="Wortman J."/>
            <person name="Nusbaum C."/>
            <person name="Birren B."/>
        </authorList>
    </citation>
    <scope>NUCLEOTIDE SEQUENCE</scope>
    <source>
        <strain evidence="13">CBS 10737</strain>
    </source>
</reference>
<proteinExistence type="inferred from homology"/>
<feature type="region of interest" description="Disordered" evidence="10">
    <location>
        <begin position="395"/>
        <end position="415"/>
    </location>
</feature>
<feature type="compositionally biased region" description="Polar residues" evidence="10">
    <location>
        <begin position="340"/>
        <end position="354"/>
    </location>
</feature>
<keyword evidence="6" id="KW-0418">Kinase</keyword>
<evidence type="ECO:0000313" key="13">
    <source>
        <dbReference type="EMBL" id="WWC67126.1"/>
    </source>
</evidence>
<evidence type="ECO:0000256" key="10">
    <source>
        <dbReference type="SAM" id="MobiDB-lite"/>
    </source>
</evidence>